<evidence type="ECO:0000256" key="6">
    <source>
        <dbReference type="ARBA" id="ARBA00022679"/>
    </source>
</evidence>
<gene>
    <name evidence="14" type="primary">PIGN</name>
    <name evidence="14" type="ORF">AV530_016195</name>
</gene>
<dbReference type="EMBL" id="LSYS01005643">
    <property type="protein sequence ID" value="OPJ76527.1"/>
    <property type="molecule type" value="Genomic_DNA"/>
</dbReference>
<dbReference type="PANTHER" id="PTHR12250">
    <property type="entry name" value="PHOSPHATIDYLINOSITOL GLYCAN, CLASS N"/>
    <property type="match status" value="1"/>
</dbReference>
<keyword evidence="11" id="KW-0325">Glycoprotein</keyword>
<keyword evidence="7 12" id="KW-0812">Transmembrane</keyword>
<comment type="caution">
    <text evidence="14">The sequence shown here is derived from an EMBL/GenBank/DDBJ whole genome shotgun (WGS) entry which is preliminary data.</text>
</comment>
<dbReference type="InterPro" id="IPR017852">
    <property type="entry name" value="GPI_EtnP_transferase_1_C"/>
</dbReference>
<feature type="transmembrane region" description="Helical" evidence="12">
    <location>
        <begin position="897"/>
        <end position="920"/>
    </location>
</feature>
<evidence type="ECO:0000256" key="8">
    <source>
        <dbReference type="ARBA" id="ARBA00022824"/>
    </source>
</evidence>
<feature type="transmembrane region" description="Helical" evidence="12">
    <location>
        <begin position="510"/>
        <end position="527"/>
    </location>
</feature>
<evidence type="ECO:0000313" key="15">
    <source>
        <dbReference type="Proteomes" id="UP000190648"/>
    </source>
</evidence>
<keyword evidence="6 12" id="KW-0808">Transferase</keyword>
<evidence type="ECO:0000256" key="3">
    <source>
        <dbReference type="ARBA" id="ARBA00008400"/>
    </source>
</evidence>
<evidence type="ECO:0000256" key="11">
    <source>
        <dbReference type="ARBA" id="ARBA00023180"/>
    </source>
</evidence>
<reference evidence="14 15" key="1">
    <citation type="submission" date="2016-02" db="EMBL/GenBank/DDBJ databases">
        <title>Band-tailed pigeon sequencing and assembly.</title>
        <authorList>
            <person name="Soares A.E."/>
            <person name="Novak B.J."/>
            <person name="Rice E.S."/>
            <person name="O'Connell B."/>
            <person name="Chang D."/>
            <person name="Weber S."/>
            <person name="Shapiro B."/>
        </authorList>
    </citation>
    <scope>NUCLEOTIDE SEQUENCE [LARGE SCALE GENOMIC DNA]</scope>
    <source>
        <strain evidence="14">BTP2013</strain>
        <tissue evidence="14">Blood</tissue>
    </source>
</reference>
<comment type="function">
    <text evidence="12">Ethanolamine phosphate transferase involved in glycosylphosphatidylinositol-anchor biosynthesis. Transfers ethanolamine phosphate to the first alpha-1,4-linked mannose of the glycosylphosphatidylinositol precursor of GPI-anchor.</text>
</comment>
<keyword evidence="8 12" id="KW-0256">Endoplasmic reticulum</keyword>
<feature type="transmembrane region" description="Helical" evidence="12">
    <location>
        <begin position="487"/>
        <end position="504"/>
    </location>
</feature>
<dbReference type="InterPro" id="IPR002591">
    <property type="entry name" value="Phosphodiest/P_Trfase"/>
</dbReference>
<evidence type="ECO:0000256" key="9">
    <source>
        <dbReference type="ARBA" id="ARBA00022989"/>
    </source>
</evidence>
<sequence length="936" mass="105398">MNFQAEVEVAGVRVREMMLDFTLPAHYCHGSPLVHGMTPQQTPLPPPAKRLVLFVADGLRADSLYELNSNNRPRAPYLRAILENNGSWGISHTRVPTESRPGHVALIAGFYEDVSAVAKGWKENPVEFDSVFNQSKYTWSWGSPDILPMFAKGTTGDHVYTFCYTAESEDFGAQDAAKLDTWVFDHVKSFFNSSRSNQTLFSALNEDKVVLFLHLLGIDTNGHAHRPYSREYKENIKVVDEGVKEIASMIENFYGNDGKTAFILTSDHGMTDWGSHGAGHPSETLTPLIVWGAGVNYPQKVTSQFFEDNFLKEWKLENFKRLDVNQADVAPLMASLIGVPFPLNSVGTLPLEYLNNSAHFKAESMFTNAVQILEQFKVKMCQKKETTLSFLFTPFKPLSDSEQINFLKKTRLYIQQHKYDEAVSLCKTLINLALEGLSYYHTYDRLFLGLSIAMGFVGWTTYVILVIIKTHTNLTKTVQASNKESTVLFSAFAIVGMIIAFFLLIQTCPWTYYIYCLLPVPVWYAVVKELPVIQDLAANLLSLHIGQCIGFLLVCTLGIEILVFSFFYRSTLTIGLLIFAGWPVITQLWVQAKTTALIWTLLCVLLAAFPLMPVVGREPNIPLVVATGLLTLLISCFSLASRCRSENKHRSNEELKVYFYQMLSITLSTYVVSSTHDSLKNKQGLPVLNQIISWMTLVSSLVLPLLSPTFLFQRLFSILLSLMSTYLLLSTGYEALFPLVLSGLMFVWINMEQEALQHYGLSLKPKLAVFNFAYATDITHFRQIHLDDVRRSFFFVFFIVTAFFGTGNIASVNSFDPASVYCFLTVFSPFVMGGLLVLKVVIPFVLVSCAFEAVQVTTQLSSKSLFLIVLVISDIMALHFFFLVKDYGSWLDIGTSISHYVLVMSLTIFMMLMNGLAQLLTTKRLELPRRTKHHST</sequence>
<feature type="transmembrane region" description="Helical" evidence="12">
    <location>
        <begin position="735"/>
        <end position="751"/>
    </location>
</feature>
<comment type="similarity">
    <text evidence="3 12">Belongs to the PIGG/PIGN/PIGO family. PIGN subfamily.</text>
</comment>
<feature type="transmembrane region" description="Helical" evidence="12">
    <location>
        <begin position="792"/>
        <end position="810"/>
    </location>
</feature>
<dbReference type="FunFam" id="3.40.720.10:FF:000015">
    <property type="entry name" value="GPI ethanolamine phosphate transferase 1"/>
    <property type="match status" value="1"/>
</dbReference>
<keyword evidence="15" id="KW-1185">Reference proteome</keyword>
<dbReference type="Pfam" id="PF01663">
    <property type="entry name" value="Phosphodiest"/>
    <property type="match status" value="1"/>
</dbReference>
<feature type="transmembrane region" description="Helical" evidence="12">
    <location>
        <begin position="685"/>
        <end position="706"/>
    </location>
</feature>
<keyword evidence="5 12" id="KW-0337">GPI-anchor biosynthesis</keyword>
<feature type="transmembrane region" description="Helical" evidence="12">
    <location>
        <begin position="621"/>
        <end position="643"/>
    </location>
</feature>
<dbReference type="UniPathway" id="UPA00196"/>
<evidence type="ECO:0000256" key="12">
    <source>
        <dbReference type="RuleBase" id="RU367138"/>
    </source>
</evidence>
<dbReference type="InterPro" id="IPR037671">
    <property type="entry name" value="PIGN_N"/>
</dbReference>
<evidence type="ECO:0000256" key="2">
    <source>
        <dbReference type="ARBA" id="ARBA00004687"/>
    </source>
</evidence>
<dbReference type="GO" id="GO:0006506">
    <property type="term" value="P:GPI anchor biosynthetic process"/>
    <property type="evidence" value="ECO:0007669"/>
    <property type="project" value="UniProtKB-UniPathway"/>
</dbReference>
<dbReference type="Pfam" id="PF04987">
    <property type="entry name" value="PigN"/>
    <property type="match status" value="1"/>
</dbReference>
<evidence type="ECO:0000256" key="5">
    <source>
        <dbReference type="ARBA" id="ARBA00022502"/>
    </source>
</evidence>
<keyword evidence="9 12" id="KW-1133">Transmembrane helix</keyword>
<dbReference type="AlphaFoldDB" id="A0A1V4JY07"/>
<accession>A0A1V4JY07</accession>
<dbReference type="Gene3D" id="3.40.720.10">
    <property type="entry name" value="Alkaline Phosphatase, subunit A"/>
    <property type="match status" value="1"/>
</dbReference>
<dbReference type="SUPFAM" id="SSF53649">
    <property type="entry name" value="Alkaline phosphatase-like"/>
    <property type="match status" value="1"/>
</dbReference>
<feature type="transmembrane region" description="Helical" evidence="12">
    <location>
        <begin position="865"/>
        <end position="885"/>
    </location>
</feature>
<protein>
    <recommendedName>
        <fullName evidence="4 12">GPI ethanolamine phosphate transferase 1</fullName>
        <ecNumber evidence="12">2.-.-.-</ecNumber>
    </recommendedName>
</protein>
<evidence type="ECO:0000256" key="7">
    <source>
        <dbReference type="ARBA" id="ARBA00022692"/>
    </source>
</evidence>
<feature type="transmembrane region" description="Helical" evidence="12">
    <location>
        <begin position="597"/>
        <end position="615"/>
    </location>
</feature>
<feature type="domain" description="GPI ethanolamine phosphate transferase 1 C-terminal" evidence="13">
    <location>
        <begin position="435"/>
        <end position="889"/>
    </location>
</feature>
<dbReference type="GO" id="GO:0051377">
    <property type="term" value="F:mannose-ethanolamine phosphotransferase activity"/>
    <property type="evidence" value="ECO:0007669"/>
    <property type="project" value="UniProtKB-UniRule"/>
</dbReference>
<feature type="transmembrane region" description="Helical" evidence="12">
    <location>
        <begin position="830"/>
        <end position="853"/>
    </location>
</feature>
<dbReference type="CDD" id="cd16020">
    <property type="entry name" value="GPI_EPT_1"/>
    <property type="match status" value="1"/>
</dbReference>
<proteinExistence type="inferred from homology"/>
<comment type="subcellular location">
    <subcellularLocation>
        <location evidence="1 12">Endoplasmic reticulum membrane</location>
        <topology evidence="1 12">Multi-pass membrane protein</topology>
    </subcellularLocation>
</comment>
<evidence type="ECO:0000259" key="13">
    <source>
        <dbReference type="Pfam" id="PF04987"/>
    </source>
</evidence>
<evidence type="ECO:0000256" key="4">
    <source>
        <dbReference type="ARBA" id="ARBA00020831"/>
    </source>
</evidence>
<organism evidence="14 15">
    <name type="scientific">Patagioenas fasciata monilis</name>
    <dbReference type="NCBI Taxonomy" id="372326"/>
    <lineage>
        <taxon>Eukaryota</taxon>
        <taxon>Metazoa</taxon>
        <taxon>Chordata</taxon>
        <taxon>Craniata</taxon>
        <taxon>Vertebrata</taxon>
        <taxon>Euteleostomi</taxon>
        <taxon>Archelosauria</taxon>
        <taxon>Archosauria</taxon>
        <taxon>Dinosauria</taxon>
        <taxon>Saurischia</taxon>
        <taxon>Theropoda</taxon>
        <taxon>Coelurosauria</taxon>
        <taxon>Aves</taxon>
        <taxon>Neognathae</taxon>
        <taxon>Neoaves</taxon>
        <taxon>Columbimorphae</taxon>
        <taxon>Columbiformes</taxon>
        <taxon>Columbidae</taxon>
        <taxon>Patagioenas</taxon>
    </lineage>
</organism>
<comment type="pathway">
    <text evidence="2 12">Glycolipid biosynthesis; glycosylphosphatidylinositol-anchor biosynthesis.</text>
</comment>
<dbReference type="Proteomes" id="UP000190648">
    <property type="component" value="Unassembled WGS sequence"/>
</dbReference>
<feature type="transmembrane region" description="Helical" evidence="12">
    <location>
        <begin position="548"/>
        <end position="568"/>
    </location>
</feature>
<dbReference type="OrthoDB" id="2748310at2759"/>
<evidence type="ECO:0000256" key="10">
    <source>
        <dbReference type="ARBA" id="ARBA00023136"/>
    </source>
</evidence>
<name>A0A1V4JY07_PATFA</name>
<dbReference type="InterPro" id="IPR007070">
    <property type="entry name" value="GPI_EtnP_transferase_1"/>
</dbReference>
<feature type="transmembrane region" description="Helical" evidence="12">
    <location>
        <begin position="446"/>
        <end position="467"/>
    </location>
</feature>
<dbReference type="EC" id="2.-.-.-" evidence="12"/>
<evidence type="ECO:0000313" key="14">
    <source>
        <dbReference type="EMBL" id="OPJ76527.1"/>
    </source>
</evidence>
<dbReference type="InterPro" id="IPR017850">
    <property type="entry name" value="Alkaline_phosphatase_core_sf"/>
</dbReference>
<feature type="transmembrane region" description="Helical" evidence="12">
    <location>
        <begin position="574"/>
        <end position="590"/>
    </location>
</feature>
<dbReference type="PANTHER" id="PTHR12250:SF0">
    <property type="entry name" value="GPI ETHANOLAMINE PHOSPHATE TRANSFERASE 1"/>
    <property type="match status" value="1"/>
</dbReference>
<evidence type="ECO:0000256" key="1">
    <source>
        <dbReference type="ARBA" id="ARBA00004477"/>
    </source>
</evidence>
<dbReference type="GO" id="GO:0005789">
    <property type="term" value="C:endoplasmic reticulum membrane"/>
    <property type="evidence" value="ECO:0007669"/>
    <property type="project" value="UniProtKB-SubCell"/>
</dbReference>
<keyword evidence="10 12" id="KW-0472">Membrane</keyword>